<keyword evidence="2" id="KW-1133">Transmembrane helix</keyword>
<feature type="compositionally biased region" description="Gly residues" evidence="1">
    <location>
        <begin position="191"/>
        <end position="210"/>
    </location>
</feature>
<evidence type="ECO:0000256" key="1">
    <source>
        <dbReference type="SAM" id="MobiDB-lite"/>
    </source>
</evidence>
<dbReference type="InterPro" id="IPR011047">
    <property type="entry name" value="Quinoprotein_ADH-like_sf"/>
</dbReference>
<accession>A0ABV8TAR1</accession>
<evidence type="ECO:0000313" key="4">
    <source>
        <dbReference type="EMBL" id="MFC4327710.1"/>
    </source>
</evidence>
<keyword evidence="2" id="KW-0812">Transmembrane</keyword>
<evidence type="ECO:0000313" key="5">
    <source>
        <dbReference type="Proteomes" id="UP001595824"/>
    </source>
</evidence>
<keyword evidence="5" id="KW-1185">Reference proteome</keyword>
<feature type="region of interest" description="Disordered" evidence="1">
    <location>
        <begin position="177"/>
        <end position="218"/>
    </location>
</feature>
<dbReference type="InterPro" id="IPR015943">
    <property type="entry name" value="WD40/YVTN_repeat-like_dom_sf"/>
</dbReference>
<proteinExistence type="predicted"/>
<dbReference type="SUPFAM" id="SSF50998">
    <property type="entry name" value="Quinoprotein alcohol dehydrogenase-like"/>
    <property type="match status" value="2"/>
</dbReference>
<feature type="compositionally biased region" description="Pro residues" evidence="1">
    <location>
        <begin position="1"/>
        <end position="11"/>
    </location>
</feature>
<feature type="compositionally biased region" description="Pro residues" evidence="1">
    <location>
        <begin position="68"/>
        <end position="79"/>
    </location>
</feature>
<name>A0ABV8TAR1_9ACTN</name>
<organism evidence="4 5">
    <name type="scientific">Streptomyces andamanensis</name>
    <dbReference type="NCBI Taxonomy" id="1565035"/>
    <lineage>
        <taxon>Bacteria</taxon>
        <taxon>Bacillati</taxon>
        <taxon>Actinomycetota</taxon>
        <taxon>Actinomycetes</taxon>
        <taxon>Kitasatosporales</taxon>
        <taxon>Streptomycetaceae</taxon>
        <taxon>Streptomyces</taxon>
    </lineage>
</organism>
<feature type="domain" description="Pyrrolo-quinoline quinone repeat" evidence="3">
    <location>
        <begin position="245"/>
        <end position="367"/>
    </location>
</feature>
<dbReference type="PANTHER" id="PTHR34512">
    <property type="entry name" value="CELL SURFACE PROTEIN"/>
    <property type="match status" value="1"/>
</dbReference>
<dbReference type="PANTHER" id="PTHR34512:SF30">
    <property type="entry name" value="OUTER MEMBRANE PROTEIN ASSEMBLY FACTOR BAMB"/>
    <property type="match status" value="1"/>
</dbReference>
<evidence type="ECO:0000256" key="2">
    <source>
        <dbReference type="SAM" id="Phobius"/>
    </source>
</evidence>
<protein>
    <submittedName>
        <fullName evidence="4">PQQ-binding-like beta-propeller repeat protein</fullName>
    </submittedName>
</protein>
<comment type="caution">
    <text evidence="4">The sequence shown here is derived from an EMBL/GenBank/DDBJ whole genome shotgun (WGS) entry which is preliminary data.</text>
</comment>
<gene>
    <name evidence="4" type="ORF">ACFPC0_07685</name>
</gene>
<dbReference type="Proteomes" id="UP001595824">
    <property type="component" value="Unassembled WGS sequence"/>
</dbReference>
<dbReference type="RefSeq" id="WP_381737607.1">
    <property type="nucleotide sequence ID" value="NZ_JBHSDP010000008.1"/>
</dbReference>
<keyword evidence="2" id="KW-0472">Membrane</keyword>
<reference evidence="5" key="1">
    <citation type="journal article" date="2019" name="Int. J. Syst. Evol. Microbiol.">
        <title>The Global Catalogue of Microorganisms (GCM) 10K type strain sequencing project: providing services to taxonomists for standard genome sequencing and annotation.</title>
        <authorList>
            <consortium name="The Broad Institute Genomics Platform"/>
            <consortium name="The Broad Institute Genome Sequencing Center for Infectious Disease"/>
            <person name="Wu L."/>
            <person name="Ma J."/>
        </authorList>
    </citation>
    <scope>NUCLEOTIDE SEQUENCE [LARGE SCALE GENOMIC DNA]</scope>
    <source>
        <strain evidence="5">PCU 347</strain>
    </source>
</reference>
<dbReference type="Gene3D" id="2.130.10.10">
    <property type="entry name" value="YVTN repeat-like/Quinoprotein amine dehydrogenase"/>
    <property type="match status" value="1"/>
</dbReference>
<feature type="compositionally biased region" description="Pro residues" evidence="1">
    <location>
        <begin position="50"/>
        <end position="61"/>
    </location>
</feature>
<dbReference type="InterPro" id="IPR002372">
    <property type="entry name" value="PQQ_rpt_dom"/>
</dbReference>
<feature type="transmembrane region" description="Helical" evidence="2">
    <location>
        <begin position="153"/>
        <end position="174"/>
    </location>
</feature>
<feature type="region of interest" description="Disordered" evidence="1">
    <location>
        <begin position="1"/>
        <end position="146"/>
    </location>
</feature>
<dbReference type="EMBL" id="JBHSDP010000008">
    <property type="protein sequence ID" value="MFC4327710.1"/>
    <property type="molecule type" value="Genomic_DNA"/>
</dbReference>
<feature type="compositionally biased region" description="Low complexity" evidence="1">
    <location>
        <begin position="24"/>
        <end position="37"/>
    </location>
</feature>
<dbReference type="Pfam" id="PF13360">
    <property type="entry name" value="PQQ_2"/>
    <property type="match status" value="1"/>
</dbReference>
<evidence type="ECO:0000259" key="3">
    <source>
        <dbReference type="Pfam" id="PF13360"/>
    </source>
</evidence>
<sequence>MTQPPPPPQQPPHQGGFGPPPGGQPQDQQPEQPGFGAPQPPTAPGFGAPQTPPPAGPPQSPPGYGYPQAPPPPQQPQPPAGYGYPGRPSAPTPAPNTYGAPQPGYGYGRPGQPAPGQPTQPGYGYPGQPPAATQPQTAVPGGGAGGGGKNKQLLIVVAAVAAIALIVGGGVWYAKSGDGDGKQDTASSGGTTTGGDAGGKSGTGTGGTSTGGKEKAPADPAAKVLYQVPMPVVTDTAATTGSWLTDKVYAKSGFGDITGYDPAKGTKLWTLKLPGPVCQTTRHITADGRTAILYEPAMPTKAKPSHGCSQLAVIDLTAGKKLWTHEVKSGDQPVNLSNVTIGGGTVAVGSTNGGAAFTVADGKPLWSPKPDDTCYDAGYGGGDKLVAVRKCGTYGQRQLHIQSIDPTSGKVLSDYKLAQGIEYAGIVSTDPLVVAADLGGDHGISDFFALDGATGKLRSHITAPGDQYGGRCDAISRIEYCSGMVVGNDRLYLGTEQHAGSGDHGQTNEIVAFDLATGRQTGQRADAGDGYQIYPLRMDGGALLAYKRPPYDKGGQVVSIDGNSFKETVLLENPADRDVRSAETAMSPDYAEILYGQGRLYMSAVYAHKPRSSAYGKEYLALVFGTSG</sequence>